<evidence type="ECO:0000313" key="2">
    <source>
        <dbReference type="Proteomes" id="UP000199445"/>
    </source>
</evidence>
<dbReference type="Proteomes" id="UP000199445">
    <property type="component" value="Unassembled WGS sequence"/>
</dbReference>
<proteinExistence type="predicted"/>
<gene>
    <name evidence="1" type="ORF">SAMN05216429_1163</name>
</gene>
<dbReference type="OrthoDB" id="7059390at2"/>
<name>A0A1I3YB30_9GAMM</name>
<reference evidence="1 2" key="1">
    <citation type="submission" date="2016-10" db="EMBL/GenBank/DDBJ databases">
        <authorList>
            <person name="de Groot N.N."/>
        </authorList>
    </citation>
    <scope>NUCLEOTIDE SEQUENCE [LARGE SCALE GENOMIC DNA]</scope>
    <source>
        <strain evidence="1 2">IBRC-M 10445</strain>
    </source>
</reference>
<dbReference type="RefSeq" id="WP_143072226.1">
    <property type="nucleotide sequence ID" value="NZ_BMYN01000021.1"/>
</dbReference>
<dbReference type="EMBL" id="FOSC01000016">
    <property type="protein sequence ID" value="SFK28960.1"/>
    <property type="molecule type" value="Genomic_DNA"/>
</dbReference>
<keyword evidence="2" id="KW-1185">Reference proteome</keyword>
<protein>
    <submittedName>
        <fullName evidence="1">Uncharacterized protein</fullName>
    </submittedName>
</protein>
<sequence>MFSNDSPFLNIPQALDARQALYIDGLRHAAQIADLAYRRLCSGLTEHVFSYCRNETPNEYTYLYLDAWAFIDATDRFRSLWKMQPGTKSMPAQYAPAKVQEKLEGIRQLRNVSAHIAQKIDQIVSLKSSVLGSLSWVTAVSHTPLVVKTCFIRPGVMPATVSDQLAMPAGRVDFVNESGWITMNAGKHKVVLSEAYTVLIELVNYAEQALSAAFSHPTFEKKRPADMLGMAELDTGGHDY</sequence>
<accession>A0A1I3YB30</accession>
<evidence type="ECO:0000313" key="1">
    <source>
        <dbReference type="EMBL" id="SFK28960.1"/>
    </source>
</evidence>
<dbReference type="AlphaFoldDB" id="A0A1I3YB30"/>
<organism evidence="1 2">
    <name type="scientific">Marinobacter persicus</name>
    <dbReference type="NCBI Taxonomy" id="930118"/>
    <lineage>
        <taxon>Bacteria</taxon>
        <taxon>Pseudomonadati</taxon>
        <taxon>Pseudomonadota</taxon>
        <taxon>Gammaproteobacteria</taxon>
        <taxon>Pseudomonadales</taxon>
        <taxon>Marinobacteraceae</taxon>
        <taxon>Marinobacter</taxon>
    </lineage>
</organism>